<accession>A0A382EV29</accession>
<dbReference type="InterPro" id="IPR036291">
    <property type="entry name" value="NAD(P)-bd_dom_sf"/>
</dbReference>
<keyword evidence="1" id="KW-0560">Oxidoreductase</keyword>
<protein>
    <recommendedName>
        <fullName evidence="2">Gfo/Idh/MocA-like oxidoreductase N-terminal domain-containing protein</fullName>
    </recommendedName>
</protein>
<dbReference type="GO" id="GO:0000166">
    <property type="term" value="F:nucleotide binding"/>
    <property type="evidence" value="ECO:0007669"/>
    <property type="project" value="InterPro"/>
</dbReference>
<dbReference type="InterPro" id="IPR000683">
    <property type="entry name" value="Gfo/Idh/MocA-like_OxRdtase_N"/>
</dbReference>
<evidence type="ECO:0000259" key="2">
    <source>
        <dbReference type="Pfam" id="PF01408"/>
    </source>
</evidence>
<dbReference type="GO" id="GO:0005737">
    <property type="term" value="C:cytoplasm"/>
    <property type="evidence" value="ECO:0007669"/>
    <property type="project" value="TreeGrafter"/>
</dbReference>
<dbReference type="AlphaFoldDB" id="A0A382EV29"/>
<dbReference type="PANTHER" id="PTHR42840">
    <property type="entry name" value="NAD(P)-BINDING ROSSMANN-FOLD SUPERFAMILY PROTEIN-RELATED"/>
    <property type="match status" value="1"/>
</dbReference>
<organism evidence="3">
    <name type="scientific">marine metagenome</name>
    <dbReference type="NCBI Taxonomy" id="408172"/>
    <lineage>
        <taxon>unclassified sequences</taxon>
        <taxon>metagenomes</taxon>
        <taxon>ecological metagenomes</taxon>
    </lineage>
</organism>
<dbReference type="Pfam" id="PF01408">
    <property type="entry name" value="GFO_IDH_MocA"/>
    <property type="match status" value="1"/>
</dbReference>
<feature type="non-terminal residue" evidence="3">
    <location>
        <position position="181"/>
    </location>
</feature>
<sequence>MHAKNLSDHPEFNLKYVFDVDKKLSKKISNKFKCLSIDHPEIAFKDKNIKSIFIATSTPTHIKFINEAAKYKKVIFCEKPLDLDLEKINKCKKNIKKFNPKIQMGFNRRYDPGHNSLKLHLKKGKIGKLEKIIITSRDPSPPPIRLLKQSGTIFKDMMIHDFDLSRFYLDKDEFNFVFATG</sequence>
<dbReference type="Gene3D" id="3.30.360.10">
    <property type="entry name" value="Dihydrodipicolinate Reductase, domain 2"/>
    <property type="match status" value="1"/>
</dbReference>
<dbReference type="GO" id="GO:0016491">
    <property type="term" value="F:oxidoreductase activity"/>
    <property type="evidence" value="ECO:0007669"/>
    <property type="project" value="UniProtKB-KW"/>
</dbReference>
<evidence type="ECO:0000256" key="1">
    <source>
        <dbReference type="ARBA" id="ARBA00023002"/>
    </source>
</evidence>
<feature type="non-terminal residue" evidence="3">
    <location>
        <position position="1"/>
    </location>
</feature>
<reference evidence="3" key="1">
    <citation type="submission" date="2018-05" db="EMBL/GenBank/DDBJ databases">
        <authorList>
            <person name="Lanie J.A."/>
            <person name="Ng W.-L."/>
            <person name="Kazmierczak K.M."/>
            <person name="Andrzejewski T.M."/>
            <person name="Davidsen T.M."/>
            <person name="Wayne K.J."/>
            <person name="Tettelin H."/>
            <person name="Glass J.I."/>
            <person name="Rusch D."/>
            <person name="Podicherti R."/>
            <person name="Tsui H.-C.T."/>
            <person name="Winkler M.E."/>
        </authorList>
    </citation>
    <scope>NUCLEOTIDE SEQUENCE</scope>
</reference>
<evidence type="ECO:0000313" key="3">
    <source>
        <dbReference type="EMBL" id="SVB54538.1"/>
    </source>
</evidence>
<feature type="domain" description="Gfo/Idh/MocA-like oxidoreductase N-terminal" evidence="2">
    <location>
        <begin position="1"/>
        <end position="105"/>
    </location>
</feature>
<dbReference type="EMBL" id="UINC01046474">
    <property type="protein sequence ID" value="SVB54538.1"/>
    <property type="molecule type" value="Genomic_DNA"/>
</dbReference>
<dbReference type="GO" id="GO:0006740">
    <property type="term" value="P:NADPH regeneration"/>
    <property type="evidence" value="ECO:0007669"/>
    <property type="project" value="TreeGrafter"/>
</dbReference>
<gene>
    <name evidence="3" type="ORF">METZ01_LOCUS207392</name>
</gene>
<dbReference type="PANTHER" id="PTHR42840:SF3">
    <property type="entry name" value="BINDING ROSSMANN FOLD OXIDOREDUCTASE, PUTATIVE (AFU_ORTHOLOGUE AFUA_2G10240)-RELATED"/>
    <property type="match status" value="1"/>
</dbReference>
<dbReference type="SUPFAM" id="SSF51735">
    <property type="entry name" value="NAD(P)-binding Rossmann-fold domains"/>
    <property type="match status" value="1"/>
</dbReference>
<name>A0A382EV29_9ZZZZ</name>
<proteinExistence type="predicted"/>
<dbReference type="Gene3D" id="3.40.50.720">
    <property type="entry name" value="NAD(P)-binding Rossmann-like Domain"/>
    <property type="match status" value="1"/>
</dbReference>